<proteinExistence type="predicted"/>
<dbReference type="PANTHER" id="PTHR33021:SF499">
    <property type="entry name" value="OS12G0150500 PROTEIN"/>
    <property type="match status" value="1"/>
</dbReference>
<accession>A0AAD8N886</accession>
<dbReference type="PROSITE" id="PS51485">
    <property type="entry name" value="PHYTOCYANIN"/>
    <property type="match status" value="1"/>
</dbReference>
<feature type="domain" description="Phytocyanin" evidence="4">
    <location>
        <begin position="41"/>
        <end position="139"/>
    </location>
</feature>
<evidence type="ECO:0000313" key="5">
    <source>
        <dbReference type="EMBL" id="KAK1405405.1"/>
    </source>
</evidence>
<dbReference type="Gene3D" id="2.60.40.420">
    <property type="entry name" value="Cupredoxins - blue copper proteins"/>
    <property type="match status" value="1"/>
</dbReference>
<evidence type="ECO:0000256" key="1">
    <source>
        <dbReference type="ARBA" id="ARBA00022723"/>
    </source>
</evidence>
<dbReference type="Proteomes" id="UP001237642">
    <property type="component" value="Unassembled WGS sequence"/>
</dbReference>
<comment type="caution">
    <text evidence="5">The sequence shown here is derived from an EMBL/GenBank/DDBJ whole genome shotgun (WGS) entry which is preliminary data.</text>
</comment>
<evidence type="ECO:0000259" key="4">
    <source>
        <dbReference type="PROSITE" id="PS51485"/>
    </source>
</evidence>
<dbReference type="FunFam" id="2.60.40.420:FF:000003">
    <property type="entry name" value="Blue copper"/>
    <property type="match status" value="1"/>
</dbReference>
<dbReference type="Pfam" id="PF02298">
    <property type="entry name" value="Cu_bind_like"/>
    <property type="match status" value="1"/>
</dbReference>
<gene>
    <name evidence="5" type="ORF">POM88_005010</name>
</gene>
<organism evidence="5 6">
    <name type="scientific">Heracleum sosnowskyi</name>
    <dbReference type="NCBI Taxonomy" id="360622"/>
    <lineage>
        <taxon>Eukaryota</taxon>
        <taxon>Viridiplantae</taxon>
        <taxon>Streptophyta</taxon>
        <taxon>Embryophyta</taxon>
        <taxon>Tracheophyta</taxon>
        <taxon>Spermatophyta</taxon>
        <taxon>Magnoliopsida</taxon>
        <taxon>eudicotyledons</taxon>
        <taxon>Gunneridae</taxon>
        <taxon>Pentapetalae</taxon>
        <taxon>asterids</taxon>
        <taxon>campanulids</taxon>
        <taxon>Apiales</taxon>
        <taxon>Apiaceae</taxon>
        <taxon>Apioideae</taxon>
        <taxon>apioid superclade</taxon>
        <taxon>Tordylieae</taxon>
        <taxon>Tordyliinae</taxon>
        <taxon>Heracleum</taxon>
    </lineage>
</organism>
<evidence type="ECO:0000256" key="2">
    <source>
        <dbReference type="ARBA" id="ARBA00023180"/>
    </source>
</evidence>
<dbReference type="EMBL" id="JAUIZM010000001">
    <property type="protein sequence ID" value="KAK1405405.1"/>
    <property type="molecule type" value="Genomic_DNA"/>
</dbReference>
<keyword evidence="6" id="KW-1185">Reference proteome</keyword>
<dbReference type="GO" id="GO:0009055">
    <property type="term" value="F:electron transfer activity"/>
    <property type="evidence" value="ECO:0007669"/>
    <property type="project" value="InterPro"/>
</dbReference>
<dbReference type="GO" id="GO:0046872">
    <property type="term" value="F:metal ion binding"/>
    <property type="evidence" value="ECO:0007669"/>
    <property type="project" value="UniProtKB-KW"/>
</dbReference>
<dbReference type="PANTHER" id="PTHR33021">
    <property type="entry name" value="BLUE COPPER PROTEIN"/>
    <property type="match status" value="1"/>
</dbReference>
<evidence type="ECO:0000256" key="3">
    <source>
        <dbReference type="SAM" id="MobiDB-lite"/>
    </source>
</evidence>
<dbReference type="SUPFAM" id="SSF49503">
    <property type="entry name" value="Cupredoxins"/>
    <property type="match status" value="1"/>
</dbReference>
<reference evidence="5" key="2">
    <citation type="submission" date="2023-05" db="EMBL/GenBank/DDBJ databases">
        <authorList>
            <person name="Schelkunov M.I."/>
        </authorList>
    </citation>
    <scope>NUCLEOTIDE SEQUENCE</scope>
    <source>
        <strain evidence="5">Hsosn_3</strain>
        <tissue evidence="5">Leaf</tissue>
    </source>
</reference>
<dbReference type="AlphaFoldDB" id="A0AAD8N886"/>
<protein>
    <submittedName>
        <fullName evidence="5">Uclacyanin 1</fullName>
    </submittedName>
</protein>
<dbReference type="InterPro" id="IPR008972">
    <property type="entry name" value="Cupredoxin"/>
</dbReference>
<dbReference type="GO" id="GO:0005886">
    <property type="term" value="C:plasma membrane"/>
    <property type="evidence" value="ECO:0007669"/>
    <property type="project" value="TreeGrafter"/>
</dbReference>
<dbReference type="CDD" id="cd04216">
    <property type="entry name" value="Phytocyanin"/>
    <property type="match status" value="1"/>
</dbReference>
<feature type="compositionally biased region" description="Pro residues" evidence="3">
    <location>
        <begin position="158"/>
        <end position="168"/>
    </location>
</feature>
<dbReference type="InterPro" id="IPR039391">
    <property type="entry name" value="Phytocyanin-like"/>
</dbReference>
<reference evidence="5" key="1">
    <citation type="submission" date="2023-02" db="EMBL/GenBank/DDBJ databases">
        <title>Genome of toxic invasive species Heracleum sosnowskyi carries increased number of genes despite the absence of recent whole-genome duplications.</title>
        <authorList>
            <person name="Schelkunov M."/>
            <person name="Shtratnikova V."/>
            <person name="Makarenko M."/>
            <person name="Klepikova A."/>
            <person name="Omelchenko D."/>
            <person name="Novikova G."/>
            <person name="Obukhova E."/>
            <person name="Bogdanov V."/>
            <person name="Penin A."/>
            <person name="Logacheva M."/>
        </authorList>
    </citation>
    <scope>NUCLEOTIDE SEQUENCE</scope>
    <source>
        <strain evidence="5">Hsosn_3</strain>
        <tissue evidence="5">Leaf</tissue>
    </source>
</reference>
<evidence type="ECO:0000313" key="6">
    <source>
        <dbReference type="Proteomes" id="UP001237642"/>
    </source>
</evidence>
<feature type="region of interest" description="Disordered" evidence="3">
    <location>
        <begin position="158"/>
        <end position="197"/>
    </location>
</feature>
<dbReference type="InterPro" id="IPR003245">
    <property type="entry name" value="Phytocyanin_dom"/>
</dbReference>
<sequence length="197" mass="21730">MFKTNPYRFILYSFHNKDMSIFRKLLSLAVAAMLHNLALATEHSVGDRGGWETTTNLQIWASSNIFLAGDDLSFNYKPNHNVLEVSKVDYDNCKSSKPIQKYSGGKTSIHLGSAGKRYFICGTRGHCSQGMKVEINTFAPSFPPTDPVSWPPMVGPSFPPDSSVPPDMPTWVPAISPSNPPTRDPTNSFPPGFLTFS</sequence>
<keyword evidence="1" id="KW-0479">Metal-binding</keyword>
<keyword evidence="2" id="KW-0325">Glycoprotein</keyword>
<name>A0AAD8N886_9APIA</name>